<dbReference type="Proteomes" id="UP000177096">
    <property type="component" value="Unassembled WGS sequence"/>
</dbReference>
<reference evidence="15 16" key="1">
    <citation type="journal article" date="2016" name="Nat. Commun.">
        <title>Thousands of microbial genomes shed light on interconnected biogeochemical processes in an aquifer system.</title>
        <authorList>
            <person name="Anantharaman K."/>
            <person name="Brown C.T."/>
            <person name="Hug L.A."/>
            <person name="Sharon I."/>
            <person name="Castelle C.J."/>
            <person name="Probst A.J."/>
            <person name="Thomas B.C."/>
            <person name="Singh A."/>
            <person name="Wilkins M.J."/>
            <person name="Karaoz U."/>
            <person name="Brodie E.L."/>
            <person name="Williams K.H."/>
            <person name="Hubbard S.S."/>
            <person name="Banfield J.F."/>
        </authorList>
    </citation>
    <scope>NUCLEOTIDE SEQUENCE [LARGE SCALE GENOMIC DNA]</scope>
</reference>
<keyword evidence="4 12" id="KW-0963">Cytoplasm</keyword>
<dbReference type="Pfam" id="PF01406">
    <property type="entry name" value="tRNA-synt_1e"/>
    <property type="match status" value="1"/>
</dbReference>
<dbReference type="GO" id="GO:0006423">
    <property type="term" value="P:cysteinyl-tRNA aminoacylation"/>
    <property type="evidence" value="ECO:0007669"/>
    <property type="project" value="UniProtKB-UniRule"/>
</dbReference>
<dbReference type="NCBIfam" id="TIGR00435">
    <property type="entry name" value="cysS"/>
    <property type="match status" value="1"/>
</dbReference>
<dbReference type="InterPro" id="IPR015803">
    <property type="entry name" value="Cys-tRNA-ligase"/>
</dbReference>
<dbReference type="EMBL" id="MHWM01000029">
    <property type="protein sequence ID" value="OHB08201.1"/>
    <property type="molecule type" value="Genomic_DNA"/>
</dbReference>
<evidence type="ECO:0000313" key="15">
    <source>
        <dbReference type="EMBL" id="OHB08201.1"/>
    </source>
</evidence>
<keyword evidence="7 12" id="KW-0547">Nucleotide-binding</keyword>
<keyword evidence="8 12" id="KW-0862">Zinc</keyword>
<keyword evidence="9 12" id="KW-0067">ATP-binding</keyword>
<dbReference type="InterPro" id="IPR024909">
    <property type="entry name" value="Cys-tRNA/MSH_ligase"/>
</dbReference>
<evidence type="ECO:0000256" key="1">
    <source>
        <dbReference type="ARBA" id="ARBA00004496"/>
    </source>
</evidence>
<dbReference type="EC" id="6.1.1.16" evidence="12"/>
<comment type="cofactor">
    <cofactor evidence="12">
        <name>Zn(2+)</name>
        <dbReference type="ChEBI" id="CHEBI:29105"/>
    </cofactor>
    <text evidence="12">Binds 1 zinc ion per subunit.</text>
</comment>
<sequence>MAIKFHNTLTGLLEEFKSIKSGKVGMYHCGPTVYNYAHIGNLRSYIFADILRRVCEYDGNKVTQVINITDIGHLTSDADTGDDKMVKGLKRENLPLSLDGLKDLANKYEKAFKDDLNTLNIKKPHHFPRATEYLEQEIELIQELEKKDFTYKTEDGIYFDTSKLSDYGKLGGLTPKEEGVARVGVVEKKNPRDFVLWKLSKNSHLGFESPWGHGFPGWHIECSTMSRELLGQPFDIHTGGMDHIPIHHNNEIAQSEAAYGVSLANFWLHNEFVNIAEGKMAKSDDNFITLQTLVNKGFSPLAYRYLLLMAHYRTPVNFSLEALEAAQNAYNKLQKFVSNLSGKGKINKEYQGKFKEKLENDLNTPQALAVVWGLVKDSEVSPEDKRITLLDFDQVLGLSLK</sequence>
<keyword evidence="5 12" id="KW-0436">Ligase</keyword>
<comment type="catalytic activity">
    <reaction evidence="12">
        <text>tRNA(Cys) + L-cysteine + ATP = L-cysteinyl-tRNA(Cys) + AMP + diphosphate</text>
        <dbReference type="Rhea" id="RHEA:17773"/>
        <dbReference type="Rhea" id="RHEA-COMP:9661"/>
        <dbReference type="Rhea" id="RHEA-COMP:9679"/>
        <dbReference type="ChEBI" id="CHEBI:30616"/>
        <dbReference type="ChEBI" id="CHEBI:33019"/>
        <dbReference type="ChEBI" id="CHEBI:35235"/>
        <dbReference type="ChEBI" id="CHEBI:78442"/>
        <dbReference type="ChEBI" id="CHEBI:78517"/>
        <dbReference type="ChEBI" id="CHEBI:456215"/>
        <dbReference type="EC" id="6.1.1.16"/>
    </reaction>
</comment>
<evidence type="ECO:0000313" key="16">
    <source>
        <dbReference type="Proteomes" id="UP000177096"/>
    </source>
</evidence>
<evidence type="ECO:0000256" key="3">
    <source>
        <dbReference type="ARBA" id="ARBA00011245"/>
    </source>
</evidence>
<feature type="binding site" evidence="12">
    <location>
        <position position="282"/>
    </location>
    <ligand>
        <name>ATP</name>
        <dbReference type="ChEBI" id="CHEBI:30616"/>
    </ligand>
</feature>
<comment type="subunit">
    <text evidence="3 12">Monomer.</text>
</comment>
<dbReference type="InterPro" id="IPR014729">
    <property type="entry name" value="Rossmann-like_a/b/a_fold"/>
</dbReference>
<protein>
    <recommendedName>
        <fullName evidence="12">Cysteine--tRNA ligase</fullName>
        <ecNumber evidence="12">6.1.1.16</ecNumber>
    </recommendedName>
    <alternativeName>
        <fullName evidence="12">Cysteinyl-tRNA synthetase</fullName>
        <shortName evidence="12">CysRS</shortName>
    </alternativeName>
</protein>
<comment type="similarity">
    <text evidence="2 12">Belongs to the class-I aminoacyl-tRNA synthetase family.</text>
</comment>
<keyword evidence="11 12" id="KW-0030">Aminoacyl-tRNA synthetase</keyword>
<comment type="caution">
    <text evidence="15">The sequence shown here is derived from an EMBL/GenBank/DDBJ whole genome shotgun (WGS) entry which is preliminary data.</text>
</comment>
<dbReference type="InterPro" id="IPR009080">
    <property type="entry name" value="tRNAsynth_Ia_anticodon-bd"/>
</dbReference>
<dbReference type="Pfam" id="PF09190">
    <property type="entry name" value="DALR_2"/>
    <property type="match status" value="1"/>
</dbReference>
<dbReference type="SUPFAM" id="SSF52374">
    <property type="entry name" value="Nucleotidylyl transferase"/>
    <property type="match status" value="1"/>
</dbReference>
<dbReference type="GO" id="GO:0008270">
    <property type="term" value="F:zinc ion binding"/>
    <property type="evidence" value="ECO:0007669"/>
    <property type="project" value="UniProtKB-UniRule"/>
</dbReference>
<evidence type="ECO:0000256" key="7">
    <source>
        <dbReference type="ARBA" id="ARBA00022741"/>
    </source>
</evidence>
<dbReference type="PANTHER" id="PTHR10890">
    <property type="entry name" value="CYSTEINYL-TRNA SYNTHETASE"/>
    <property type="match status" value="1"/>
</dbReference>
<dbReference type="GO" id="GO:0005829">
    <property type="term" value="C:cytosol"/>
    <property type="evidence" value="ECO:0007669"/>
    <property type="project" value="TreeGrafter"/>
</dbReference>
<dbReference type="PANTHER" id="PTHR10890:SF3">
    <property type="entry name" value="CYSTEINE--TRNA LIGASE, CYTOPLASMIC"/>
    <property type="match status" value="1"/>
</dbReference>
<feature type="domain" description="tRNA synthetases class I catalytic" evidence="13">
    <location>
        <begin position="16"/>
        <end position="327"/>
    </location>
</feature>
<evidence type="ECO:0000256" key="11">
    <source>
        <dbReference type="ARBA" id="ARBA00023146"/>
    </source>
</evidence>
<dbReference type="GO" id="GO:0005524">
    <property type="term" value="F:ATP binding"/>
    <property type="evidence" value="ECO:0007669"/>
    <property type="project" value="UniProtKB-UniRule"/>
</dbReference>
<evidence type="ECO:0000256" key="9">
    <source>
        <dbReference type="ARBA" id="ARBA00022840"/>
    </source>
</evidence>
<keyword evidence="10 12" id="KW-0648">Protein biosynthesis</keyword>
<dbReference type="HAMAP" id="MF_00041">
    <property type="entry name" value="Cys_tRNA_synth"/>
    <property type="match status" value="1"/>
</dbReference>
<comment type="subcellular location">
    <subcellularLocation>
        <location evidence="1 12">Cytoplasm</location>
    </subcellularLocation>
</comment>
<evidence type="ECO:0000259" key="13">
    <source>
        <dbReference type="Pfam" id="PF01406"/>
    </source>
</evidence>
<dbReference type="PRINTS" id="PR00983">
    <property type="entry name" value="TRNASYNTHCYS"/>
</dbReference>
<keyword evidence="6 12" id="KW-0479">Metal-binding</keyword>
<accession>A0A1G2UFJ0</accession>
<proteinExistence type="inferred from homology"/>
<evidence type="ECO:0000259" key="14">
    <source>
        <dbReference type="Pfam" id="PF09190"/>
    </source>
</evidence>
<dbReference type="GO" id="GO:0004817">
    <property type="term" value="F:cysteine-tRNA ligase activity"/>
    <property type="evidence" value="ECO:0007669"/>
    <property type="project" value="UniProtKB-UniRule"/>
</dbReference>
<evidence type="ECO:0000256" key="4">
    <source>
        <dbReference type="ARBA" id="ARBA00022490"/>
    </source>
</evidence>
<gene>
    <name evidence="12" type="primary">cysS</name>
    <name evidence="15" type="ORF">A3I86_01910</name>
</gene>
<evidence type="ECO:0000256" key="12">
    <source>
        <dbReference type="HAMAP-Rule" id="MF_00041"/>
    </source>
</evidence>
<dbReference type="Gene3D" id="3.40.50.620">
    <property type="entry name" value="HUPs"/>
    <property type="match status" value="1"/>
</dbReference>
<evidence type="ECO:0000256" key="2">
    <source>
        <dbReference type="ARBA" id="ARBA00005594"/>
    </source>
</evidence>
<evidence type="ECO:0000256" key="5">
    <source>
        <dbReference type="ARBA" id="ARBA00022598"/>
    </source>
</evidence>
<evidence type="ECO:0000256" key="8">
    <source>
        <dbReference type="ARBA" id="ARBA00022833"/>
    </source>
</evidence>
<feature type="binding site" evidence="12">
    <location>
        <position position="222"/>
    </location>
    <ligand>
        <name>Zn(2+)</name>
        <dbReference type="ChEBI" id="CHEBI:29105"/>
    </ligand>
</feature>
<name>A0A1G2UFJ0_9BACT</name>
<evidence type="ECO:0000256" key="6">
    <source>
        <dbReference type="ARBA" id="ARBA00022723"/>
    </source>
</evidence>
<dbReference type="InterPro" id="IPR032678">
    <property type="entry name" value="tRNA-synt_1_cat_dom"/>
</dbReference>
<dbReference type="SUPFAM" id="SSF47323">
    <property type="entry name" value="Anticodon-binding domain of a subclass of class I aminoacyl-tRNA synthetases"/>
    <property type="match status" value="1"/>
</dbReference>
<dbReference type="AlphaFoldDB" id="A0A1G2UFJ0"/>
<evidence type="ECO:0000256" key="10">
    <source>
        <dbReference type="ARBA" id="ARBA00022917"/>
    </source>
</evidence>
<feature type="domain" description="Cysteinyl-tRNA synthetase class Ia DALR" evidence="14">
    <location>
        <begin position="353"/>
        <end position="377"/>
    </location>
</feature>
<organism evidence="15 16">
    <name type="scientific">Candidatus Zambryskibacteria bacterium RIFCSPLOWO2_02_FULL_39_14</name>
    <dbReference type="NCBI Taxonomy" id="1802769"/>
    <lineage>
        <taxon>Bacteria</taxon>
        <taxon>Candidatus Zambryskiibacteriota</taxon>
    </lineage>
</organism>
<feature type="short sequence motif" description="'HIGH' region" evidence="12">
    <location>
        <begin position="31"/>
        <end position="41"/>
    </location>
</feature>
<feature type="short sequence motif" description="'KMSKS' region" evidence="12">
    <location>
        <begin position="279"/>
        <end position="283"/>
    </location>
</feature>
<feature type="binding site" evidence="12">
    <location>
        <position position="251"/>
    </location>
    <ligand>
        <name>Zn(2+)</name>
        <dbReference type="ChEBI" id="CHEBI:29105"/>
    </ligand>
</feature>
<dbReference type="Gene3D" id="1.20.120.1910">
    <property type="entry name" value="Cysteine-tRNA ligase, C-terminal anti-codon recognition domain"/>
    <property type="match status" value="1"/>
</dbReference>
<dbReference type="CDD" id="cd00672">
    <property type="entry name" value="CysRS_core"/>
    <property type="match status" value="1"/>
</dbReference>
<feature type="binding site" evidence="12">
    <location>
        <position position="247"/>
    </location>
    <ligand>
        <name>Zn(2+)</name>
        <dbReference type="ChEBI" id="CHEBI:29105"/>
    </ligand>
</feature>
<feature type="binding site" evidence="12">
    <location>
        <position position="29"/>
    </location>
    <ligand>
        <name>Zn(2+)</name>
        <dbReference type="ChEBI" id="CHEBI:29105"/>
    </ligand>
</feature>
<dbReference type="InterPro" id="IPR015273">
    <property type="entry name" value="Cys-tRNA-synt_Ia_DALR"/>
</dbReference>